<organism evidence="2">
    <name type="scientific">freshwater metagenome</name>
    <dbReference type="NCBI Taxonomy" id="449393"/>
    <lineage>
        <taxon>unclassified sequences</taxon>
        <taxon>metagenomes</taxon>
        <taxon>ecological metagenomes</taxon>
    </lineage>
</organism>
<gene>
    <name evidence="1" type="ORF">UFOPK2646_01101</name>
    <name evidence="2" type="ORF">UFOPK3197_00896</name>
</gene>
<proteinExistence type="predicted"/>
<accession>A0A6J7AE51</accession>
<dbReference type="EMBL" id="CAFABI010000100">
    <property type="protein sequence ID" value="CAB4830858.1"/>
    <property type="molecule type" value="Genomic_DNA"/>
</dbReference>
<evidence type="ECO:0000313" key="2">
    <source>
        <dbReference type="EMBL" id="CAB4830858.1"/>
    </source>
</evidence>
<dbReference type="AlphaFoldDB" id="A0A6J7AE51"/>
<protein>
    <submittedName>
        <fullName evidence="2">Unannotated protein</fullName>
    </submittedName>
</protein>
<sequence>MIPSSPAINIAANAKYGLEDGSGQRNSMRLAFGFEPVIGIRIHAERFRAE</sequence>
<reference evidence="2" key="1">
    <citation type="submission" date="2020-05" db="EMBL/GenBank/DDBJ databases">
        <authorList>
            <person name="Chiriac C."/>
            <person name="Salcher M."/>
            <person name="Ghai R."/>
            <person name="Kavagutti S V."/>
        </authorList>
    </citation>
    <scope>NUCLEOTIDE SEQUENCE</scope>
</reference>
<name>A0A6J7AE51_9ZZZZ</name>
<dbReference type="EMBL" id="CAEZYB010000156">
    <property type="protein sequence ID" value="CAB4713541.1"/>
    <property type="molecule type" value="Genomic_DNA"/>
</dbReference>
<evidence type="ECO:0000313" key="1">
    <source>
        <dbReference type="EMBL" id="CAB4713541.1"/>
    </source>
</evidence>